<keyword evidence="1" id="KW-0812">Transmembrane</keyword>
<organism evidence="3 4">
    <name type="scientific">Halobellus ruber</name>
    <dbReference type="NCBI Taxonomy" id="2761102"/>
    <lineage>
        <taxon>Archaea</taxon>
        <taxon>Methanobacteriati</taxon>
        <taxon>Methanobacteriota</taxon>
        <taxon>Stenosarchaea group</taxon>
        <taxon>Halobacteria</taxon>
        <taxon>Halobacteriales</taxon>
        <taxon>Haloferacaceae</taxon>
        <taxon>Halobellus</taxon>
    </lineage>
</organism>
<dbReference type="Proteomes" id="UP000546257">
    <property type="component" value="Unassembled WGS sequence"/>
</dbReference>
<accession>A0A7J9SHL7</accession>
<dbReference type="AlphaFoldDB" id="A0A7J9SHL7"/>
<proteinExistence type="predicted"/>
<dbReference type="Pfam" id="PF26223">
    <property type="entry name" value="DUF8049"/>
    <property type="match status" value="1"/>
</dbReference>
<keyword evidence="4" id="KW-1185">Reference proteome</keyword>
<name>A0A7J9SHL7_9EURY</name>
<gene>
    <name evidence="3" type="ORF">H5V44_06105</name>
</gene>
<evidence type="ECO:0000256" key="1">
    <source>
        <dbReference type="SAM" id="Phobius"/>
    </source>
</evidence>
<reference evidence="3 4" key="1">
    <citation type="submission" date="2020-08" db="EMBL/GenBank/DDBJ databases">
        <authorList>
            <person name="Seo M.-J."/>
        </authorList>
    </citation>
    <scope>NUCLEOTIDE SEQUENCE [LARGE SCALE GENOMIC DNA]</scope>
    <source>
        <strain evidence="3 4">MBLA0160</strain>
    </source>
</reference>
<protein>
    <recommendedName>
        <fullName evidence="2">DUF8049 domain-containing protein</fullName>
    </recommendedName>
</protein>
<evidence type="ECO:0000313" key="3">
    <source>
        <dbReference type="EMBL" id="MBB6645863.1"/>
    </source>
</evidence>
<feature type="domain" description="DUF8049" evidence="2">
    <location>
        <begin position="14"/>
        <end position="92"/>
    </location>
</feature>
<dbReference type="InterPro" id="IPR058362">
    <property type="entry name" value="DUF8049"/>
</dbReference>
<evidence type="ECO:0000313" key="4">
    <source>
        <dbReference type="Proteomes" id="UP000546257"/>
    </source>
</evidence>
<keyword evidence="1" id="KW-0472">Membrane</keyword>
<evidence type="ECO:0000259" key="2">
    <source>
        <dbReference type="Pfam" id="PF26223"/>
    </source>
</evidence>
<feature type="transmembrane region" description="Helical" evidence="1">
    <location>
        <begin position="74"/>
        <end position="93"/>
    </location>
</feature>
<sequence length="94" mass="9862">MAADADTAADSLGTATDDLRVAAVAAACTVGLTLALRYAVGRDVAFVYRLLPLGPYFLSLFADRLPLGDLDTPRSWSALTVAVTVVLLVYFGVL</sequence>
<comment type="caution">
    <text evidence="3">The sequence shown here is derived from an EMBL/GenBank/DDBJ whole genome shotgun (WGS) entry which is preliminary data.</text>
</comment>
<dbReference type="EMBL" id="JACKXD010000002">
    <property type="protein sequence ID" value="MBB6645863.1"/>
    <property type="molecule type" value="Genomic_DNA"/>
</dbReference>
<keyword evidence="1" id="KW-1133">Transmembrane helix</keyword>
<feature type="transmembrane region" description="Helical" evidence="1">
    <location>
        <begin position="20"/>
        <end position="39"/>
    </location>
</feature>